<gene>
    <name evidence="1" type="ORF">QPL79_01500</name>
</gene>
<dbReference type="EMBL" id="JASNVW010000001">
    <property type="protein sequence ID" value="MDK6028040.1"/>
    <property type="molecule type" value="Genomic_DNA"/>
</dbReference>
<keyword evidence="2" id="KW-1185">Reference proteome</keyword>
<accession>A0ABD4Z4G3</accession>
<dbReference type="Proteomes" id="UP001529235">
    <property type="component" value="Unassembled WGS sequence"/>
</dbReference>
<dbReference type="AlphaFoldDB" id="A0ABD4Z4G3"/>
<protein>
    <submittedName>
        <fullName evidence="1">Uncharacterized protein</fullName>
    </submittedName>
</protein>
<sequence length="70" mass="8363">MKIDVELVEVYRYEGIPGTRFRFRVKGTKIYFNVTANDLEEATKKVEQMIKNLELDKYLEKMMKNANKEN</sequence>
<reference evidence="1 2" key="1">
    <citation type="submission" date="2023-05" db="EMBL/GenBank/DDBJ databases">
        <title>A new hyperthermophilic archaea 'Ignisphaera cupida' sp. nov. and description of the family 'Ignisphaeraceae' fam. nov.</title>
        <authorList>
            <person name="Podosokorskaya O.A."/>
            <person name="Elcheninov A.G."/>
            <person name="Klukina A."/>
            <person name="Merkel A.Y."/>
        </authorList>
    </citation>
    <scope>NUCLEOTIDE SEQUENCE [LARGE SCALE GENOMIC DNA]</scope>
    <source>
        <strain evidence="1 2">4213-co</strain>
    </source>
</reference>
<proteinExistence type="predicted"/>
<evidence type="ECO:0000313" key="1">
    <source>
        <dbReference type="EMBL" id="MDK6028040.1"/>
    </source>
</evidence>
<evidence type="ECO:0000313" key="2">
    <source>
        <dbReference type="Proteomes" id="UP001529235"/>
    </source>
</evidence>
<dbReference type="RefSeq" id="WP_285273015.1">
    <property type="nucleotide sequence ID" value="NZ_JASNVW010000001.1"/>
</dbReference>
<organism evidence="1 2">
    <name type="scientific">Ignisphaera cupida</name>
    <dbReference type="NCBI Taxonomy" id="3050454"/>
    <lineage>
        <taxon>Archaea</taxon>
        <taxon>Thermoproteota</taxon>
        <taxon>Thermoprotei</taxon>
        <taxon>Desulfurococcales</taxon>
        <taxon>Desulfurococcaceae</taxon>
        <taxon>Ignisphaera</taxon>
    </lineage>
</organism>
<name>A0ABD4Z4G3_9CREN</name>
<comment type="caution">
    <text evidence="1">The sequence shown here is derived from an EMBL/GenBank/DDBJ whole genome shotgun (WGS) entry which is preliminary data.</text>
</comment>